<dbReference type="GeneID" id="28829585"/>
<accession>A0A194X9V2</accession>
<organism evidence="2 3">
    <name type="scientific">Mollisia scopiformis</name>
    <name type="common">Conifer needle endophyte fungus</name>
    <name type="synonym">Phialocephala scopiformis</name>
    <dbReference type="NCBI Taxonomy" id="149040"/>
    <lineage>
        <taxon>Eukaryota</taxon>
        <taxon>Fungi</taxon>
        <taxon>Dikarya</taxon>
        <taxon>Ascomycota</taxon>
        <taxon>Pezizomycotina</taxon>
        <taxon>Leotiomycetes</taxon>
        <taxon>Helotiales</taxon>
        <taxon>Mollisiaceae</taxon>
        <taxon>Mollisia</taxon>
    </lineage>
</organism>
<dbReference type="Proteomes" id="UP000070700">
    <property type="component" value="Unassembled WGS sequence"/>
</dbReference>
<protein>
    <submittedName>
        <fullName evidence="2">Uncharacterized protein</fullName>
    </submittedName>
</protein>
<proteinExistence type="predicted"/>
<evidence type="ECO:0000256" key="1">
    <source>
        <dbReference type="SAM" id="MobiDB-lite"/>
    </source>
</evidence>
<dbReference type="AlphaFoldDB" id="A0A194X9V2"/>
<gene>
    <name evidence="2" type="ORF">LY89DRAFT_733946</name>
</gene>
<evidence type="ECO:0000313" key="2">
    <source>
        <dbReference type="EMBL" id="KUJ16950.1"/>
    </source>
</evidence>
<dbReference type="EMBL" id="KQ947415">
    <property type="protein sequence ID" value="KUJ16950.1"/>
    <property type="molecule type" value="Genomic_DNA"/>
</dbReference>
<dbReference type="KEGG" id="psco:LY89DRAFT_733946"/>
<keyword evidence="3" id="KW-1185">Reference proteome</keyword>
<sequence length="208" mass="23168">MPRATQHQEGHGEGAMNVQIGNIIITSDPASAQPRASQDAQTEPQRDLLEIMSGLVPFLPVEIAELVAEAQAGRVEEIVRAVEQQRAMLQSFAPTVAIRAENLRGVESQREIREMMEVSALTEAIEAEELARETMEASALAEAIEAEELAREMELQRATSNRRTDLRNRSRNQADESPISNLQWWLAGGRGPSPTRNQMRRMTVGSWR</sequence>
<name>A0A194X9V2_MOLSC</name>
<feature type="region of interest" description="Disordered" evidence="1">
    <location>
        <begin position="155"/>
        <end position="208"/>
    </location>
</feature>
<dbReference type="RefSeq" id="XP_018071305.1">
    <property type="nucleotide sequence ID" value="XM_018219859.1"/>
</dbReference>
<dbReference type="InParanoid" id="A0A194X9V2"/>
<evidence type="ECO:0000313" key="3">
    <source>
        <dbReference type="Proteomes" id="UP000070700"/>
    </source>
</evidence>
<reference evidence="2 3" key="1">
    <citation type="submission" date="2015-10" db="EMBL/GenBank/DDBJ databases">
        <title>Full genome of DAOMC 229536 Phialocephala scopiformis, a fungal endophyte of spruce producing the potent anti-insectan compound rugulosin.</title>
        <authorList>
            <consortium name="DOE Joint Genome Institute"/>
            <person name="Walker A.K."/>
            <person name="Frasz S.L."/>
            <person name="Seifert K.A."/>
            <person name="Miller J.D."/>
            <person name="Mondo S.J."/>
            <person name="Labutti K."/>
            <person name="Lipzen A."/>
            <person name="Dockter R."/>
            <person name="Kennedy M."/>
            <person name="Grigoriev I.V."/>
            <person name="Spatafora J.W."/>
        </authorList>
    </citation>
    <scope>NUCLEOTIDE SEQUENCE [LARGE SCALE GENOMIC DNA]</scope>
    <source>
        <strain evidence="2 3">CBS 120377</strain>
    </source>
</reference>
<feature type="compositionally biased region" description="Basic and acidic residues" evidence="1">
    <location>
        <begin position="162"/>
        <end position="174"/>
    </location>
</feature>